<dbReference type="Gene3D" id="3.40.50.300">
    <property type="entry name" value="P-loop containing nucleotide triphosphate hydrolases"/>
    <property type="match status" value="1"/>
</dbReference>
<protein>
    <recommendedName>
        <fullName evidence="3">Sulfotransferase family protein</fullName>
    </recommendedName>
</protein>
<organism evidence="1 2">
    <name type="scientific">Flexivirga oryzae</name>
    <dbReference type="NCBI Taxonomy" id="1794944"/>
    <lineage>
        <taxon>Bacteria</taxon>
        <taxon>Bacillati</taxon>
        <taxon>Actinomycetota</taxon>
        <taxon>Actinomycetes</taxon>
        <taxon>Micrococcales</taxon>
        <taxon>Dermacoccaceae</taxon>
        <taxon>Flexivirga</taxon>
    </lineage>
</organism>
<evidence type="ECO:0008006" key="3">
    <source>
        <dbReference type="Google" id="ProtNLM"/>
    </source>
</evidence>
<proteinExistence type="predicted"/>
<name>A0A839N9P8_9MICO</name>
<dbReference type="SUPFAM" id="SSF52540">
    <property type="entry name" value="P-loop containing nucleoside triphosphate hydrolases"/>
    <property type="match status" value="1"/>
</dbReference>
<reference evidence="1 2" key="1">
    <citation type="submission" date="2020-08" db="EMBL/GenBank/DDBJ databases">
        <title>Sequencing the genomes of 1000 actinobacteria strains.</title>
        <authorList>
            <person name="Klenk H.-P."/>
        </authorList>
    </citation>
    <scope>NUCLEOTIDE SEQUENCE [LARGE SCALE GENOMIC DNA]</scope>
    <source>
        <strain evidence="1 2">DSM 105369</strain>
    </source>
</reference>
<dbReference type="AlphaFoldDB" id="A0A839N9P8"/>
<accession>A0A839N9P8</accession>
<evidence type="ECO:0000313" key="1">
    <source>
        <dbReference type="EMBL" id="MBB2894480.1"/>
    </source>
</evidence>
<dbReference type="InterPro" id="IPR027417">
    <property type="entry name" value="P-loop_NTPase"/>
</dbReference>
<evidence type="ECO:0000313" key="2">
    <source>
        <dbReference type="Proteomes" id="UP000559182"/>
    </source>
</evidence>
<gene>
    <name evidence="1" type="ORF">FHU39_004522</name>
</gene>
<comment type="caution">
    <text evidence="1">The sequence shown here is derived from an EMBL/GenBank/DDBJ whole genome shotgun (WGS) entry which is preliminary data.</text>
</comment>
<sequence length="345" mass="37526">MFDTKTLLLVVGPGRSGTSTLAGTLSKLGAHVAGPHLNANETNPMGFFESSWSVNFHNDVLGRGPVALADARPEAARLAERLVTAADRAALRTYLTEQAAGRGLVVLKDPRIVWLLSTFRSVAADLRMNLAAAVMLRRPVEVIASRLDYYHKPGAELAELGYQARDLAGWINQLTTCEVQTRGMPRAFLSYDEVLTDWRTAVGRALDDVSVQLPVPEPGAHHAVDDFIDPGLNRHRGRWPEGSAILDELRALAERTFDACDALARHTGAAADATAQLDEVRDRYAFAYGLDRAITHDAAVARAARERRKGQHTSVAGRARTTAARVGAGVARRVGRISRDRRART</sequence>
<keyword evidence="2" id="KW-1185">Reference proteome</keyword>
<dbReference type="RefSeq" id="WP_183322917.1">
    <property type="nucleotide sequence ID" value="NZ_JACHVQ010000005.1"/>
</dbReference>
<dbReference type="EMBL" id="JACHVQ010000005">
    <property type="protein sequence ID" value="MBB2894480.1"/>
    <property type="molecule type" value="Genomic_DNA"/>
</dbReference>
<dbReference type="Proteomes" id="UP000559182">
    <property type="component" value="Unassembled WGS sequence"/>
</dbReference>